<dbReference type="EMBL" id="KQ484033">
    <property type="protein sequence ID" value="KYP38146.1"/>
    <property type="molecule type" value="Genomic_DNA"/>
</dbReference>
<evidence type="ECO:0008006" key="3">
    <source>
        <dbReference type="Google" id="ProtNLM"/>
    </source>
</evidence>
<dbReference type="Pfam" id="PF14223">
    <property type="entry name" value="Retrotran_gag_2"/>
    <property type="match status" value="1"/>
</dbReference>
<dbReference type="Gramene" id="C.cajan_40251.t">
    <property type="protein sequence ID" value="C.cajan_40251.t.cds1"/>
    <property type="gene ID" value="C.cajan_40251"/>
</dbReference>
<organism evidence="1 2">
    <name type="scientific">Cajanus cajan</name>
    <name type="common">Pigeon pea</name>
    <name type="synonym">Cajanus indicus</name>
    <dbReference type="NCBI Taxonomy" id="3821"/>
    <lineage>
        <taxon>Eukaryota</taxon>
        <taxon>Viridiplantae</taxon>
        <taxon>Streptophyta</taxon>
        <taxon>Embryophyta</taxon>
        <taxon>Tracheophyta</taxon>
        <taxon>Spermatophyta</taxon>
        <taxon>Magnoliopsida</taxon>
        <taxon>eudicotyledons</taxon>
        <taxon>Gunneridae</taxon>
        <taxon>Pentapetalae</taxon>
        <taxon>rosids</taxon>
        <taxon>fabids</taxon>
        <taxon>Fabales</taxon>
        <taxon>Fabaceae</taxon>
        <taxon>Papilionoideae</taxon>
        <taxon>50 kb inversion clade</taxon>
        <taxon>NPAAA clade</taxon>
        <taxon>indigoferoid/millettioid clade</taxon>
        <taxon>Phaseoleae</taxon>
        <taxon>Cajanus</taxon>
    </lineage>
</organism>
<dbReference type="OMA" id="MFDVENS"/>
<gene>
    <name evidence="1" type="ORF">KK1_040630</name>
</gene>
<dbReference type="PANTHER" id="PTHR47481">
    <property type="match status" value="1"/>
</dbReference>
<proteinExistence type="predicted"/>
<evidence type="ECO:0000313" key="2">
    <source>
        <dbReference type="Proteomes" id="UP000075243"/>
    </source>
</evidence>
<protein>
    <recommendedName>
        <fullName evidence="3">Retrotransposon Copia-like N-terminal domain-containing protein</fullName>
    </recommendedName>
</protein>
<dbReference type="PANTHER" id="PTHR47481:SF34">
    <property type="entry name" value="CCHC-TYPE DOMAIN-CONTAINING PROTEIN"/>
    <property type="match status" value="1"/>
</dbReference>
<dbReference type="Proteomes" id="UP000075243">
    <property type="component" value="Unassembled WGS sequence"/>
</dbReference>
<evidence type="ECO:0000313" key="1">
    <source>
        <dbReference type="EMBL" id="KYP38146.1"/>
    </source>
</evidence>
<name>A0A151R6N1_CAJCA</name>
<reference evidence="1" key="1">
    <citation type="journal article" date="2012" name="Nat. Biotechnol.">
        <title>Draft genome sequence of pigeonpea (Cajanus cajan), an orphan legume crop of resource-poor farmers.</title>
        <authorList>
            <person name="Varshney R.K."/>
            <person name="Chen W."/>
            <person name="Li Y."/>
            <person name="Bharti A.K."/>
            <person name="Saxena R.K."/>
            <person name="Schlueter J.A."/>
            <person name="Donoghue M.T."/>
            <person name="Azam S."/>
            <person name="Fan G."/>
            <person name="Whaley A.M."/>
            <person name="Farmer A.D."/>
            <person name="Sheridan J."/>
            <person name="Iwata A."/>
            <person name="Tuteja R."/>
            <person name="Penmetsa R.V."/>
            <person name="Wu W."/>
            <person name="Upadhyaya H.D."/>
            <person name="Yang S.P."/>
            <person name="Shah T."/>
            <person name="Saxena K.B."/>
            <person name="Michael T."/>
            <person name="McCombie W.R."/>
            <person name="Yang B."/>
            <person name="Zhang G."/>
            <person name="Yang H."/>
            <person name="Wang J."/>
            <person name="Spillane C."/>
            <person name="Cook D.R."/>
            <person name="May G.D."/>
            <person name="Xu X."/>
            <person name="Jackson S.A."/>
        </authorList>
    </citation>
    <scope>NUCLEOTIDE SEQUENCE [LARGE SCALE GENOMIC DNA]</scope>
</reference>
<accession>A0A151R6N1</accession>
<sequence length="203" mass="23194">MANSDSSSSSNLKNILSIPYSIKLDRGNYRLWKSLVLPSLRGHNLDGYIFGTTKYPQEFIIDETGKKNTPTFVYWTSTDQLLLGWLINSMTQEVTTQLLHYETSQQIWEDAQSLAGAHTRLRITFLKTEFQRTRKGGLKKEEYLTKMKEIADNLALAGSSVSIMDLITQTLAGLDNEYNPIVVKLSNKENLTWVEMQAQIFYL</sequence>
<dbReference type="AlphaFoldDB" id="A0A151R6N1"/>
<keyword evidence="2" id="KW-1185">Reference proteome</keyword>